<organism evidence="1 2">
    <name type="scientific">Eumeta variegata</name>
    <name type="common">Bagworm moth</name>
    <name type="synonym">Eumeta japonica</name>
    <dbReference type="NCBI Taxonomy" id="151549"/>
    <lineage>
        <taxon>Eukaryota</taxon>
        <taxon>Metazoa</taxon>
        <taxon>Ecdysozoa</taxon>
        <taxon>Arthropoda</taxon>
        <taxon>Hexapoda</taxon>
        <taxon>Insecta</taxon>
        <taxon>Pterygota</taxon>
        <taxon>Neoptera</taxon>
        <taxon>Endopterygota</taxon>
        <taxon>Lepidoptera</taxon>
        <taxon>Glossata</taxon>
        <taxon>Ditrysia</taxon>
        <taxon>Tineoidea</taxon>
        <taxon>Psychidae</taxon>
        <taxon>Oiketicinae</taxon>
        <taxon>Eumeta</taxon>
    </lineage>
</organism>
<comment type="caution">
    <text evidence="1">The sequence shown here is derived from an EMBL/GenBank/DDBJ whole genome shotgun (WGS) entry which is preliminary data.</text>
</comment>
<gene>
    <name evidence="1" type="ORF">EVAR_72640_1</name>
</gene>
<dbReference type="Proteomes" id="UP000299102">
    <property type="component" value="Unassembled WGS sequence"/>
</dbReference>
<dbReference type="EMBL" id="BGZK01011418">
    <property type="protein sequence ID" value="GBP06777.1"/>
    <property type="molecule type" value="Genomic_DNA"/>
</dbReference>
<evidence type="ECO:0000313" key="1">
    <source>
        <dbReference type="EMBL" id="GBP06777.1"/>
    </source>
</evidence>
<protein>
    <submittedName>
        <fullName evidence="1">Uncharacterized protein</fullName>
    </submittedName>
</protein>
<evidence type="ECO:0000313" key="2">
    <source>
        <dbReference type="Proteomes" id="UP000299102"/>
    </source>
</evidence>
<accession>A0A4C1SZV7</accession>
<keyword evidence="2" id="KW-1185">Reference proteome</keyword>
<name>A0A4C1SZV7_EUMVA</name>
<sequence length="88" mass="9847">MLHLHPIRTQDVLCSIAALNRVLISIVADAKRLAHLEMRGIPGQDWMGVHSSRGFSGSLAVCYGQYIEIKYSVKHQLCCSPDGRYFCL</sequence>
<proteinExistence type="predicted"/>
<reference evidence="1 2" key="1">
    <citation type="journal article" date="2019" name="Commun. Biol.">
        <title>The bagworm genome reveals a unique fibroin gene that provides high tensile strength.</title>
        <authorList>
            <person name="Kono N."/>
            <person name="Nakamura H."/>
            <person name="Ohtoshi R."/>
            <person name="Tomita M."/>
            <person name="Numata K."/>
            <person name="Arakawa K."/>
        </authorList>
    </citation>
    <scope>NUCLEOTIDE SEQUENCE [LARGE SCALE GENOMIC DNA]</scope>
</reference>
<dbReference type="AlphaFoldDB" id="A0A4C1SZV7"/>